<feature type="repeat" description="ANK" evidence="3">
    <location>
        <begin position="699"/>
        <end position="731"/>
    </location>
</feature>
<dbReference type="Pfam" id="PF00023">
    <property type="entry name" value="Ank"/>
    <property type="match status" value="2"/>
</dbReference>
<feature type="repeat" description="ANK" evidence="3">
    <location>
        <begin position="106"/>
        <end position="138"/>
    </location>
</feature>
<evidence type="ECO:0000313" key="4">
    <source>
        <dbReference type="Ensembl" id="ENSCCRP00010044423.1"/>
    </source>
</evidence>
<reference evidence="4" key="1">
    <citation type="submission" date="2025-08" db="UniProtKB">
        <authorList>
            <consortium name="Ensembl"/>
        </authorList>
    </citation>
    <scope>IDENTIFICATION</scope>
</reference>
<feature type="repeat" description="ANK" evidence="3">
    <location>
        <begin position="347"/>
        <end position="379"/>
    </location>
</feature>
<evidence type="ECO:0000313" key="5">
    <source>
        <dbReference type="Proteomes" id="UP000694427"/>
    </source>
</evidence>
<evidence type="ECO:0000256" key="1">
    <source>
        <dbReference type="ARBA" id="ARBA00022737"/>
    </source>
</evidence>
<dbReference type="Pfam" id="PF12796">
    <property type="entry name" value="Ank_2"/>
    <property type="match status" value="6"/>
</dbReference>
<dbReference type="SUPFAM" id="SSF48403">
    <property type="entry name" value="Ankyrin repeat"/>
    <property type="match status" value="3"/>
</dbReference>
<feature type="repeat" description="ANK" evidence="3">
    <location>
        <begin position="172"/>
        <end position="204"/>
    </location>
</feature>
<feature type="repeat" description="ANK" evidence="3">
    <location>
        <begin position="802"/>
        <end position="834"/>
    </location>
</feature>
<dbReference type="PROSITE" id="PS50088">
    <property type="entry name" value="ANK_REPEAT"/>
    <property type="match status" value="14"/>
</dbReference>
<dbReference type="PANTHER" id="PTHR24166:SF48">
    <property type="entry name" value="PROTEIN VAPYRIN"/>
    <property type="match status" value="1"/>
</dbReference>
<name>A0A8C1KA79_CYPCA</name>
<dbReference type="PRINTS" id="PR01415">
    <property type="entry name" value="ANKYRIN"/>
</dbReference>
<feature type="repeat" description="ANK" evidence="3">
    <location>
        <begin position="205"/>
        <end position="232"/>
    </location>
</feature>
<feature type="repeat" description="ANK" evidence="3">
    <location>
        <begin position="631"/>
        <end position="653"/>
    </location>
</feature>
<evidence type="ECO:0000256" key="2">
    <source>
        <dbReference type="ARBA" id="ARBA00023043"/>
    </source>
</evidence>
<keyword evidence="1" id="KW-0677">Repeat</keyword>
<dbReference type="PROSITE" id="PS50297">
    <property type="entry name" value="ANK_REP_REGION"/>
    <property type="match status" value="12"/>
</dbReference>
<dbReference type="Pfam" id="PF13857">
    <property type="entry name" value="Ank_5"/>
    <property type="match status" value="1"/>
</dbReference>
<dbReference type="Gene3D" id="1.25.40.20">
    <property type="entry name" value="Ankyrin repeat-containing domain"/>
    <property type="match status" value="7"/>
</dbReference>
<feature type="repeat" description="ANK" evidence="3">
    <location>
        <begin position="528"/>
        <end position="560"/>
    </location>
</feature>
<reference evidence="4" key="2">
    <citation type="submission" date="2025-09" db="UniProtKB">
        <authorList>
            <consortium name="Ensembl"/>
        </authorList>
    </citation>
    <scope>IDENTIFICATION</scope>
</reference>
<dbReference type="Proteomes" id="UP000694427">
    <property type="component" value="Unplaced"/>
</dbReference>
<proteinExistence type="predicted"/>
<feature type="repeat" description="ANK" evidence="3">
    <location>
        <begin position="561"/>
        <end position="593"/>
    </location>
</feature>
<protein>
    <submittedName>
        <fullName evidence="4">Ankyrin repeat domain 52a</fullName>
    </submittedName>
</protein>
<evidence type="ECO:0000256" key="3">
    <source>
        <dbReference type="PROSITE-ProRule" id="PRU00023"/>
    </source>
</evidence>
<dbReference type="InterPro" id="IPR002110">
    <property type="entry name" value="Ankyrin_rpt"/>
</dbReference>
<feature type="repeat" description="ANK" evidence="3">
    <location>
        <begin position="76"/>
        <end position="105"/>
    </location>
</feature>
<dbReference type="InterPro" id="IPR050889">
    <property type="entry name" value="Dendritic_Spine_Reg/Scaffold"/>
</dbReference>
<dbReference type="AlphaFoldDB" id="A0A8C1KA79"/>
<feature type="repeat" description="ANK" evidence="3">
    <location>
        <begin position="594"/>
        <end position="626"/>
    </location>
</feature>
<organism evidence="4 5">
    <name type="scientific">Cyprinus carpio</name>
    <name type="common">Common carp</name>
    <dbReference type="NCBI Taxonomy" id="7962"/>
    <lineage>
        <taxon>Eukaryota</taxon>
        <taxon>Metazoa</taxon>
        <taxon>Chordata</taxon>
        <taxon>Craniata</taxon>
        <taxon>Vertebrata</taxon>
        <taxon>Euteleostomi</taxon>
        <taxon>Actinopterygii</taxon>
        <taxon>Neopterygii</taxon>
        <taxon>Teleostei</taxon>
        <taxon>Ostariophysi</taxon>
        <taxon>Cypriniformes</taxon>
        <taxon>Cyprinidae</taxon>
        <taxon>Cyprininae</taxon>
        <taxon>Cyprinus</taxon>
    </lineage>
</organism>
<keyword evidence="5" id="KW-1185">Reference proteome</keyword>
<keyword evidence="2 3" id="KW-0040">ANK repeat</keyword>
<feature type="repeat" description="ANK" evidence="3">
    <location>
        <begin position="265"/>
        <end position="289"/>
    </location>
</feature>
<accession>A0A8C1KA79</accession>
<dbReference type="InterPro" id="IPR036770">
    <property type="entry name" value="Ankyrin_rpt-contain_sf"/>
</dbReference>
<feature type="repeat" description="ANK" evidence="3">
    <location>
        <begin position="139"/>
        <end position="171"/>
    </location>
</feature>
<sequence length="918" mass="99607">HPPFFPLLQPPLVQAIFNRNVDEVKLFLHKKDEVNALDQERRTPLHAAAWLGDVHIMELLISAGANVNAKDHVWLTPLHRAAASRNERAVGLLLRKGADVTARDKFWQTPLHIAAANRATRCVEALLPHVSSLNMADRTGRAPLHHAAQSGFQEMVKLLLNRGANLSASDKKDRQSIHWAAYLGHLEVVKLLVSQGSDKSCKDKRGYTPLHAAAASGHVDVVKYLLRNGAEVINNINTGPKCLWLKKEQKNMNNNHCKLIAKWIHGMFPLHLAVLYGSSDCCRKLLSSGTHNFSLYSDQLQQGPNENVKKMFKIFIYAYPSFSSFRNVECLNLLLSSGADMNKKDKFGRTPLHYAAANGRYQCVVVLVGAGAEVNERDRSGCIPLHYSAASTAFCRTDRPHASTHQNQEDGEKESFLCVEHLLDNGAAPSLCNTKGYSAVHYAAAHGNKQNLELVRLIFTLMLSTVIFFFLHFRTIKHLIHASYFVLDSVAFGDVLQHASRQGEQRVCQPTALGGKELPPVGPKIDIYNETPLMLAVLGGHTDCVHLLLERGACPDMRDSRGRTALHRGAVMGREDCITALLSHSVSVLSRDFQGRTAVHLAASCGHADILSNLLSAADHSHPHDPITDRHGYTPAHWAAYHGHEDCLDVLLELKPCSIQEGNPFTPLHCALINGHSGSAELLLESSVCNSLVNIRDAKGRTPLHAAAVAEDVAGLQLVLRHGADINAVDHSGRSALMVAADNGQSGAVALLLHRAKADLSLLDVNKNTALHLACSKAHEMCAMLILKEIHNPILINATNSMLQMPLHIAARNGLATVVQALLNRGATVLAVDEEGHTPALACASNKAVADCLALILSTMKPSSSTPSSSSPSSPSLNLLKHCGITAACPPLPNGGLRHGYGKDRHGATIGLDGYLTE</sequence>
<dbReference type="Ensembl" id="ENSCCRT00010048719.1">
    <property type="protein sequence ID" value="ENSCCRP00010044423.1"/>
    <property type="gene ID" value="ENSCCRG00010017626.1"/>
</dbReference>
<feature type="repeat" description="ANK" evidence="3">
    <location>
        <begin position="40"/>
        <end position="72"/>
    </location>
</feature>
<dbReference type="PANTHER" id="PTHR24166">
    <property type="entry name" value="ROLLING PEBBLES, ISOFORM B"/>
    <property type="match status" value="1"/>
</dbReference>
<dbReference type="SMART" id="SM00248">
    <property type="entry name" value="ANK"/>
    <property type="match status" value="21"/>
</dbReference>